<dbReference type="RefSeq" id="WP_255188865.1">
    <property type="nucleotide sequence ID" value="NZ_CP113517.1"/>
</dbReference>
<dbReference type="Pfam" id="PF12684">
    <property type="entry name" value="DUF3799"/>
    <property type="match status" value="1"/>
</dbReference>
<dbReference type="EMBL" id="CP113517">
    <property type="protein sequence ID" value="WAR43880.1"/>
    <property type="molecule type" value="Genomic_DNA"/>
</dbReference>
<organism evidence="2 3">
    <name type="scientific">Methylomonas rapida</name>
    <dbReference type="NCBI Taxonomy" id="2963939"/>
    <lineage>
        <taxon>Bacteria</taxon>
        <taxon>Pseudomonadati</taxon>
        <taxon>Pseudomonadota</taxon>
        <taxon>Gammaproteobacteria</taxon>
        <taxon>Methylococcales</taxon>
        <taxon>Methylococcaceae</taxon>
        <taxon>Methylomonas</taxon>
    </lineage>
</organism>
<sequence length="271" mass="29789">MKPAFIFNQSESEYRAAKPELSQSVIKNMLAQSPAHARYQIDNPTESTPAMRLGTHAHNRILEPGNIRYAVAPAVDRRTTKGKAEYQRIIDENPGKEIITASDMEQIEGMAAAIEAHPLAGRLLQGSVAEVSAFGSINGTAIKGRLDYFHQADGIVVDLKTTSAASPDEAQRYAVKYGLHIQQFVYSDIYRSITGKAPADFVFVLVEKNPPYGVAVVRLTKEAVEAARGQVEKALAIWQQCEKSGIWPGYGDNVITVDLPAWSYRKLEVTV</sequence>
<evidence type="ECO:0000313" key="3">
    <source>
        <dbReference type="Proteomes" id="UP001162780"/>
    </source>
</evidence>
<keyword evidence="3" id="KW-1185">Reference proteome</keyword>
<dbReference type="InterPro" id="IPR024432">
    <property type="entry name" value="Put_RecE_PDDEXK-like_dom"/>
</dbReference>
<feature type="domain" description="Putative exodeoxyribonuclease 8 PDDEXK-like" evidence="1">
    <location>
        <begin position="22"/>
        <end position="253"/>
    </location>
</feature>
<evidence type="ECO:0000259" key="1">
    <source>
        <dbReference type="Pfam" id="PF12684"/>
    </source>
</evidence>
<dbReference type="Proteomes" id="UP001162780">
    <property type="component" value="Chromosome"/>
</dbReference>
<protein>
    <submittedName>
        <fullName evidence="2">PD-(D/E)XK nuclease-like domain-containing protein</fullName>
    </submittedName>
</protein>
<dbReference type="InterPro" id="IPR011604">
    <property type="entry name" value="PDDEXK-like_dom_sf"/>
</dbReference>
<proteinExistence type="predicted"/>
<reference evidence="2" key="1">
    <citation type="submission" date="2022-11" db="EMBL/GenBank/DDBJ databases">
        <title>Methylomonas rapida sp. nov., Carotenoid-Producing Obligate Methanotrophs with High Growth Characteristics and Biotechnological Potential.</title>
        <authorList>
            <person name="Tikhonova E.N."/>
            <person name="Suleimanov R.Z."/>
            <person name="Miroshnikov K."/>
            <person name="Oshkin I.Y."/>
            <person name="Belova S.E."/>
            <person name="Danilova O.V."/>
            <person name="Ashikhmin A."/>
            <person name="Konopkin A."/>
            <person name="But S.Y."/>
            <person name="Khmelenina V.N."/>
            <person name="Kuznetsov N."/>
            <person name="Pimenov N.V."/>
            <person name="Dedysh S.N."/>
        </authorList>
    </citation>
    <scope>NUCLEOTIDE SEQUENCE</scope>
    <source>
        <strain evidence="2">MP1</strain>
    </source>
</reference>
<evidence type="ECO:0000313" key="2">
    <source>
        <dbReference type="EMBL" id="WAR43880.1"/>
    </source>
</evidence>
<accession>A0ABY7GF29</accession>
<name>A0ABY7GF29_9GAMM</name>
<dbReference type="Gene3D" id="3.90.320.10">
    <property type="match status" value="1"/>
</dbReference>
<gene>
    <name evidence="2" type="ORF">NM686_016095</name>
</gene>